<evidence type="ECO:0000313" key="2">
    <source>
        <dbReference type="Proteomes" id="UP000315353"/>
    </source>
</evidence>
<comment type="caution">
    <text evidence="1">The sequence shown here is derived from an EMBL/GenBank/DDBJ whole genome shotgun (WGS) entry which is preliminary data.</text>
</comment>
<name>A0AB73BAV8_CORFL</name>
<dbReference type="EMBL" id="BJNB01000079">
    <property type="protein sequence ID" value="GEB98927.1"/>
    <property type="molecule type" value="Genomic_DNA"/>
</dbReference>
<protein>
    <recommendedName>
        <fullName evidence="3">Transposase</fullName>
    </recommendedName>
</protein>
<sequence>MGFAELGVYWGFAFTGTQPGNCVRRGKHSCDSPLGSRFASHVSIVHNERLAEHGIAASTGTVGASYDNALAGNVNGSYKNELIHTRV</sequence>
<accession>A0AB73BAV8</accession>
<gene>
    <name evidence="1" type="ORF">CFL01nite_24220</name>
</gene>
<organism evidence="1 2">
    <name type="scientific">Corynebacterium flavescens</name>
    <dbReference type="NCBI Taxonomy" id="28028"/>
    <lineage>
        <taxon>Bacteria</taxon>
        <taxon>Bacillati</taxon>
        <taxon>Actinomycetota</taxon>
        <taxon>Actinomycetes</taxon>
        <taxon>Mycobacteriales</taxon>
        <taxon>Corynebacteriaceae</taxon>
        <taxon>Corynebacterium</taxon>
    </lineage>
</organism>
<dbReference type="AlphaFoldDB" id="A0AB73BAV8"/>
<evidence type="ECO:0000313" key="1">
    <source>
        <dbReference type="EMBL" id="GEB98927.1"/>
    </source>
</evidence>
<evidence type="ECO:0008006" key="3">
    <source>
        <dbReference type="Google" id="ProtNLM"/>
    </source>
</evidence>
<dbReference type="Proteomes" id="UP000315353">
    <property type="component" value="Unassembled WGS sequence"/>
</dbReference>
<proteinExistence type="predicted"/>
<reference evidence="1 2" key="1">
    <citation type="submission" date="2019-06" db="EMBL/GenBank/DDBJ databases">
        <title>Whole genome shotgun sequence of Corynebacterium flavescens NBRC 14136.</title>
        <authorList>
            <person name="Hosoyama A."/>
            <person name="Uohara A."/>
            <person name="Ohji S."/>
            <person name="Ichikawa N."/>
        </authorList>
    </citation>
    <scope>NUCLEOTIDE SEQUENCE [LARGE SCALE GENOMIC DNA]</scope>
    <source>
        <strain evidence="1 2">NBRC 14136</strain>
    </source>
</reference>